<dbReference type="CDD" id="cd04301">
    <property type="entry name" value="NAT_SF"/>
    <property type="match status" value="1"/>
</dbReference>
<proteinExistence type="predicted"/>
<keyword evidence="1" id="KW-0808">Transferase</keyword>
<evidence type="ECO:0000259" key="3">
    <source>
        <dbReference type="PROSITE" id="PS51186"/>
    </source>
</evidence>
<dbReference type="PANTHER" id="PTHR43420">
    <property type="entry name" value="ACETYLTRANSFERASE"/>
    <property type="match status" value="1"/>
</dbReference>
<dbReference type="Proteomes" id="UP001499988">
    <property type="component" value="Unassembled WGS sequence"/>
</dbReference>
<gene>
    <name evidence="4" type="ORF">GCM10023333_20960</name>
</gene>
<evidence type="ECO:0000256" key="1">
    <source>
        <dbReference type="ARBA" id="ARBA00022679"/>
    </source>
</evidence>
<sequence>MRDIYIPASKTYIYEANSKVVGFYCLHENLLAAIFVSPEWQGKGIGKQLIAHAKKQCSDLTLNVYKDNVATYEFYLKQGFQVDNEHICEHTGCSEYAMSMAPQQRS</sequence>
<accession>A0ABP9EX04</accession>
<keyword evidence="2" id="KW-0012">Acyltransferase</keyword>
<dbReference type="SUPFAM" id="SSF55729">
    <property type="entry name" value="Acyl-CoA N-acyltransferases (Nat)"/>
    <property type="match status" value="1"/>
</dbReference>
<evidence type="ECO:0000313" key="4">
    <source>
        <dbReference type="EMBL" id="GAA4887356.1"/>
    </source>
</evidence>
<dbReference type="InterPro" id="IPR050680">
    <property type="entry name" value="YpeA/RimI_acetyltransf"/>
</dbReference>
<comment type="caution">
    <text evidence="4">The sequence shown here is derived from an EMBL/GenBank/DDBJ whole genome shotgun (WGS) entry which is preliminary data.</text>
</comment>
<dbReference type="EMBL" id="BAABJZ010000071">
    <property type="protein sequence ID" value="GAA4887356.1"/>
    <property type="molecule type" value="Genomic_DNA"/>
</dbReference>
<dbReference type="InterPro" id="IPR000182">
    <property type="entry name" value="GNAT_dom"/>
</dbReference>
<organism evidence="4 5">
    <name type="scientific">Ferrimonas pelagia</name>
    <dbReference type="NCBI Taxonomy" id="1177826"/>
    <lineage>
        <taxon>Bacteria</taxon>
        <taxon>Pseudomonadati</taxon>
        <taxon>Pseudomonadota</taxon>
        <taxon>Gammaproteobacteria</taxon>
        <taxon>Alteromonadales</taxon>
        <taxon>Ferrimonadaceae</taxon>
        <taxon>Ferrimonas</taxon>
    </lineage>
</organism>
<keyword evidence="5" id="KW-1185">Reference proteome</keyword>
<evidence type="ECO:0000256" key="2">
    <source>
        <dbReference type="ARBA" id="ARBA00023315"/>
    </source>
</evidence>
<dbReference type="PANTHER" id="PTHR43420:SF47">
    <property type="entry name" value="N-ACETYLTRANSFERASE DOMAIN-CONTAINING PROTEIN"/>
    <property type="match status" value="1"/>
</dbReference>
<reference evidence="5" key="1">
    <citation type="journal article" date="2019" name="Int. J. Syst. Evol. Microbiol.">
        <title>The Global Catalogue of Microorganisms (GCM) 10K type strain sequencing project: providing services to taxonomists for standard genome sequencing and annotation.</title>
        <authorList>
            <consortium name="The Broad Institute Genomics Platform"/>
            <consortium name="The Broad Institute Genome Sequencing Center for Infectious Disease"/>
            <person name="Wu L."/>
            <person name="Ma J."/>
        </authorList>
    </citation>
    <scope>NUCLEOTIDE SEQUENCE [LARGE SCALE GENOMIC DNA]</scope>
    <source>
        <strain evidence="5">JCM 18401</strain>
    </source>
</reference>
<dbReference type="Pfam" id="PF13508">
    <property type="entry name" value="Acetyltransf_7"/>
    <property type="match status" value="1"/>
</dbReference>
<dbReference type="Gene3D" id="3.40.630.30">
    <property type="match status" value="1"/>
</dbReference>
<protein>
    <recommendedName>
        <fullName evidence="3">N-acetyltransferase domain-containing protein</fullName>
    </recommendedName>
</protein>
<dbReference type="RefSeq" id="WP_345335332.1">
    <property type="nucleotide sequence ID" value="NZ_BAABJZ010000071.1"/>
</dbReference>
<feature type="domain" description="N-acetyltransferase" evidence="3">
    <location>
        <begin position="1"/>
        <end position="103"/>
    </location>
</feature>
<dbReference type="PROSITE" id="PS51186">
    <property type="entry name" value="GNAT"/>
    <property type="match status" value="1"/>
</dbReference>
<evidence type="ECO:0000313" key="5">
    <source>
        <dbReference type="Proteomes" id="UP001499988"/>
    </source>
</evidence>
<name>A0ABP9EX04_9GAMM</name>
<dbReference type="InterPro" id="IPR016181">
    <property type="entry name" value="Acyl_CoA_acyltransferase"/>
</dbReference>